<keyword evidence="2" id="KW-1185">Reference proteome</keyword>
<evidence type="ECO:0000313" key="2">
    <source>
        <dbReference type="Proteomes" id="UP000016426"/>
    </source>
</evidence>
<name>A0ABP2XKI3_9NEIS</name>
<dbReference type="EMBL" id="AVPH01000242">
    <property type="protein sequence ID" value="ERE05789.1"/>
    <property type="molecule type" value="Genomic_DNA"/>
</dbReference>
<dbReference type="Proteomes" id="UP000016426">
    <property type="component" value="Unassembled WGS sequence"/>
</dbReference>
<protein>
    <submittedName>
        <fullName evidence="1">Uncharacterized protein</fullName>
    </submittedName>
</protein>
<proteinExistence type="predicted"/>
<gene>
    <name evidence="1" type="ORF">O166_09875</name>
</gene>
<reference evidence="1 2" key="1">
    <citation type="journal article" date="2013" name="Genome Announc.">
        <title>Genome Sequence of the Pigment-Producing Bacterium Pseudogulbenkiania ferrooxidans, Isolated from Loktak Lake.</title>
        <authorList>
            <person name="Puranik S."/>
            <person name="Talkal R."/>
            <person name="Qureshi A."/>
            <person name="Khardenavis A."/>
            <person name="Kapley A."/>
            <person name="Purohit H.J."/>
        </authorList>
    </citation>
    <scope>NUCLEOTIDE SEQUENCE [LARGE SCALE GENOMIC DNA]</scope>
    <source>
        <strain evidence="1 2">EGD-HP2</strain>
    </source>
</reference>
<evidence type="ECO:0000313" key="1">
    <source>
        <dbReference type="EMBL" id="ERE05789.1"/>
    </source>
</evidence>
<organism evidence="1 2">
    <name type="scientific">Pseudogulbenkiania ferrooxidans EGD-HP2</name>
    <dbReference type="NCBI Taxonomy" id="1388764"/>
    <lineage>
        <taxon>Bacteria</taxon>
        <taxon>Pseudomonadati</taxon>
        <taxon>Pseudomonadota</taxon>
        <taxon>Betaproteobacteria</taxon>
        <taxon>Neisseriales</taxon>
        <taxon>Chromobacteriaceae</taxon>
        <taxon>Pseudogulbenkiania</taxon>
    </lineage>
</organism>
<accession>A0ABP2XKI3</accession>
<comment type="caution">
    <text evidence="1">The sequence shown here is derived from an EMBL/GenBank/DDBJ whole genome shotgun (WGS) entry which is preliminary data.</text>
</comment>
<sequence length="31" mass="3926">MKTSRISPKIFTRKMFRFMKRWQIRHADSIK</sequence>